<dbReference type="GO" id="GO:0000118">
    <property type="term" value="C:histone deacetylase complex"/>
    <property type="evidence" value="ECO:0007669"/>
    <property type="project" value="TreeGrafter"/>
</dbReference>
<keyword evidence="7" id="KW-1185">Reference proteome</keyword>
<gene>
    <name evidence="6" type="ORF">GIB67_014729</name>
</gene>
<keyword evidence="3" id="KW-0479">Metal-binding</keyword>
<proteinExistence type="inferred from homology"/>
<comment type="similarity">
    <text evidence="2">Belongs to the JARID1 histone demethylase family.</text>
</comment>
<dbReference type="GO" id="GO:0046872">
    <property type="term" value="F:metal ion binding"/>
    <property type="evidence" value="ECO:0007669"/>
    <property type="project" value="UniProtKB-KW"/>
</dbReference>
<dbReference type="PANTHER" id="PTHR12549:SF38">
    <property type="entry name" value="JMJC DOMAIN-CONTAINING HISTONE DEMETHYLASE 2, ISOFORM A"/>
    <property type="match status" value="1"/>
</dbReference>
<dbReference type="GO" id="GO:0032454">
    <property type="term" value="F:histone H3K9 demethylase activity"/>
    <property type="evidence" value="ECO:0007669"/>
    <property type="project" value="InterPro"/>
</dbReference>
<dbReference type="AlphaFoldDB" id="A0A7J7NV95"/>
<name>A0A7J7NV95_9MAGN</name>
<dbReference type="GO" id="GO:0006357">
    <property type="term" value="P:regulation of transcription by RNA polymerase II"/>
    <property type="evidence" value="ECO:0007669"/>
    <property type="project" value="TreeGrafter"/>
</dbReference>
<dbReference type="Proteomes" id="UP000541444">
    <property type="component" value="Unassembled WGS sequence"/>
</dbReference>
<accession>A0A7J7NV95</accession>
<keyword evidence="4" id="KW-0539">Nucleus</keyword>
<dbReference type="GO" id="GO:0003712">
    <property type="term" value="F:transcription coregulator activity"/>
    <property type="evidence" value="ECO:0007669"/>
    <property type="project" value="TreeGrafter"/>
</dbReference>
<evidence type="ECO:0000256" key="5">
    <source>
        <dbReference type="SAM" id="MobiDB-lite"/>
    </source>
</evidence>
<evidence type="ECO:0000256" key="3">
    <source>
        <dbReference type="ARBA" id="ARBA00022723"/>
    </source>
</evidence>
<evidence type="ECO:0000256" key="1">
    <source>
        <dbReference type="ARBA" id="ARBA00004123"/>
    </source>
</evidence>
<dbReference type="InterPro" id="IPR045109">
    <property type="entry name" value="LSDs-like"/>
</dbReference>
<evidence type="ECO:0000313" key="7">
    <source>
        <dbReference type="Proteomes" id="UP000541444"/>
    </source>
</evidence>
<dbReference type="EMBL" id="JACGCM010000554">
    <property type="protein sequence ID" value="KAF6170912.1"/>
    <property type="molecule type" value="Genomic_DNA"/>
</dbReference>
<evidence type="ECO:0000256" key="2">
    <source>
        <dbReference type="ARBA" id="ARBA00006801"/>
    </source>
</evidence>
<protein>
    <submittedName>
        <fullName evidence="6">Uncharacterized protein</fullName>
    </submittedName>
</protein>
<dbReference type="GO" id="GO:0031490">
    <property type="term" value="F:chromatin DNA binding"/>
    <property type="evidence" value="ECO:0007669"/>
    <property type="project" value="TreeGrafter"/>
</dbReference>
<dbReference type="GO" id="GO:0000785">
    <property type="term" value="C:chromatin"/>
    <property type="evidence" value="ECO:0007669"/>
    <property type="project" value="TreeGrafter"/>
</dbReference>
<feature type="compositionally biased region" description="Basic and acidic residues" evidence="5">
    <location>
        <begin position="10"/>
        <end position="22"/>
    </location>
</feature>
<sequence>MSNSSQQNDHGLDDIEDLETKAEVSPNPKKSKEFFKRIFNRLGWKKVSSQEVVPENCGLGLNKRNTDNNCGSGVKGKVTVTPVEVVTNLKTNAGAVSSGPIQTIKVSAARVTTCEKAVRSLNCHQCQRNGKGEVIHCQKCILNFHQMILLNPVQCAMEFAIVNLACANMEHQRLVFVVHAISFCDINIWPIYLISGNEKPSSKERITSREKVNYCQYMVHALLPILKQFDQEQNLEKALEARIHG</sequence>
<reference evidence="6 7" key="1">
    <citation type="journal article" date="2020" name="IScience">
        <title>Genome Sequencing of the Endangered Kingdonia uniflora (Circaeasteraceae, Ranunculales) Reveals Potential Mechanisms of Evolutionary Specialization.</title>
        <authorList>
            <person name="Sun Y."/>
            <person name="Deng T."/>
            <person name="Zhang A."/>
            <person name="Moore M.J."/>
            <person name="Landis J.B."/>
            <person name="Lin N."/>
            <person name="Zhang H."/>
            <person name="Zhang X."/>
            <person name="Huang J."/>
            <person name="Zhang X."/>
            <person name="Sun H."/>
            <person name="Wang H."/>
        </authorList>
    </citation>
    <scope>NUCLEOTIDE SEQUENCE [LARGE SCALE GENOMIC DNA]</scope>
    <source>
        <strain evidence="6">TB1705</strain>
        <tissue evidence="6">Leaf</tissue>
    </source>
</reference>
<dbReference type="PANTHER" id="PTHR12549">
    <property type="entry name" value="JMJC DOMAIN-CONTAINING HISTONE DEMETHYLATION PROTEIN"/>
    <property type="match status" value="1"/>
</dbReference>
<comment type="subcellular location">
    <subcellularLocation>
        <location evidence="1">Nucleus</location>
    </subcellularLocation>
</comment>
<feature type="region of interest" description="Disordered" evidence="5">
    <location>
        <begin position="1"/>
        <end position="27"/>
    </location>
</feature>
<comment type="caution">
    <text evidence="6">The sequence shown here is derived from an EMBL/GenBank/DDBJ whole genome shotgun (WGS) entry which is preliminary data.</text>
</comment>
<evidence type="ECO:0000256" key="4">
    <source>
        <dbReference type="ARBA" id="ARBA00023242"/>
    </source>
</evidence>
<evidence type="ECO:0000313" key="6">
    <source>
        <dbReference type="EMBL" id="KAF6170912.1"/>
    </source>
</evidence>
<organism evidence="6 7">
    <name type="scientific">Kingdonia uniflora</name>
    <dbReference type="NCBI Taxonomy" id="39325"/>
    <lineage>
        <taxon>Eukaryota</taxon>
        <taxon>Viridiplantae</taxon>
        <taxon>Streptophyta</taxon>
        <taxon>Embryophyta</taxon>
        <taxon>Tracheophyta</taxon>
        <taxon>Spermatophyta</taxon>
        <taxon>Magnoliopsida</taxon>
        <taxon>Ranunculales</taxon>
        <taxon>Circaeasteraceae</taxon>
        <taxon>Kingdonia</taxon>
    </lineage>
</organism>